<evidence type="ECO:0000313" key="3">
    <source>
        <dbReference type="Proteomes" id="UP000799423"/>
    </source>
</evidence>
<sequence>MRFCILASTGLDIDVDADLSKVKGGLSPQLLTKLGPTQALDLFNRVRKVRGDYAFLEGSSNDSILHLGIAYHVAIRDTQIWHLHLLKLNGDHDTALRLAKEYVESKKRSANTASQPEQRGHYAKAALFATIASGSLDSYKYILKWAERFMNDPLVFREIYPQAFPSEAVRLLSGVPEPIDGSLTTLKLRDSVEKANSILAGMFDTACAAMMQPSFSPSAWNGVFYLFQAAIGERIKLTAALAKALTITSQELYDTLWEGTVKMLVSIEEMANSEECKKLGENKLQGLLYCHSWEGTGFKIDATNPLAMKFFDSLAKKRDALWCKLRAAAYPNLSSMPDCLPRGLAIQHLISNWSFEVENLDALAPYLASRVKSTLFPDPQVAFQIVPTDKKSQECVGVFVDSFECALELYVPKCCTKAMQQTRVQEVWDYATSTLSHNRLKDKDITRYWKRQAPHALREWPPKEFRDASVFSALPEPNVTSAVISWNPLEPEGIISTAPEPEAPTYMDVSVGISSRTFAYPTIEDTVSLKDLAYKPHTFDHENQDIWDECGKMNEIEVLSALLYLDENSSEESLLQSPYPSDADIRYPAVRLDEAFLTRKGLSPHSAVRSIRGHLNNTPPELIHRLAVRVMRALNAADSNSLNTSILHEVIMLLIVRLGESDRPSFAIELAVDTIINRPNSSSWHRNLLKFSFLRRLSAVDAAKCYQELTSRISQVVQDDMTAKAAHEGKGSHPREIAGEDETSSSRKGPYVKVTTLKLLIQLITGTSIVDEDTAINTLRNLATIATHVDVRLNIVKALLDMLVRYEATHTEAIITTLDSVIAPASNLNERDPIIESDWQKAEAALEPPNIHTIINEPISTSSPMLNALLQHIWNDEVTAKHLTHYLNHIILPILTKLKQQTTRWVTIFLRKNGIDKPAQQALNLPLVPWQTDFILLRTLVKINDGNKLRALPSSLLESLIAYAIYSIAPPPALIALHKKLRDDPAIYTQPDTQTYLLFYGRGLETARAIIPGGLFGLLGKICTVEESEASLPVSIPTSTSDPSDNDAGITPQLIHTLLLSLFETLVRNDDPTSSSLTTLLHPILNGTYLASPWWPTHGVPILREMISYIEALRTETWKRDPSRKPIVLPDTFAWRLMLLDFPIPRTDDGERDRQIGLVVKETVRESGGVYHGKLEALKGYVGIEPSTPGVDVNDHAKREVLRQTLHFHRGLAAVYLGNIQGEGGNSGQDDGMGGLEIILRVEIAAHLLSIAGKVDYKGRVSGMDKRVQEKARSMARVWKESDNEEGMVSKGS</sequence>
<dbReference type="OrthoDB" id="2549237at2759"/>
<evidence type="ECO:0000313" key="2">
    <source>
        <dbReference type="EMBL" id="KAF2846090.1"/>
    </source>
</evidence>
<protein>
    <submittedName>
        <fullName evidence="2">Uncharacterized protein</fullName>
    </submittedName>
</protein>
<dbReference type="Proteomes" id="UP000799423">
    <property type="component" value="Unassembled WGS sequence"/>
</dbReference>
<keyword evidence="3" id="KW-1185">Reference proteome</keyword>
<gene>
    <name evidence="2" type="ORF">T440DRAFT_247752</name>
</gene>
<feature type="compositionally biased region" description="Basic and acidic residues" evidence="1">
    <location>
        <begin position="724"/>
        <end position="738"/>
    </location>
</feature>
<organism evidence="2 3">
    <name type="scientific">Plenodomus tracheiphilus IPT5</name>
    <dbReference type="NCBI Taxonomy" id="1408161"/>
    <lineage>
        <taxon>Eukaryota</taxon>
        <taxon>Fungi</taxon>
        <taxon>Dikarya</taxon>
        <taxon>Ascomycota</taxon>
        <taxon>Pezizomycotina</taxon>
        <taxon>Dothideomycetes</taxon>
        <taxon>Pleosporomycetidae</taxon>
        <taxon>Pleosporales</taxon>
        <taxon>Pleosporineae</taxon>
        <taxon>Leptosphaeriaceae</taxon>
        <taxon>Plenodomus</taxon>
    </lineage>
</organism>
<evidence type="ECO:0000256" key="1">
    <source>
        <dbReference type="SAM" id="MobiDB-lite"/>
    </source>
</evidence>
<reference evidence="2" key="1">
    <citation type="submission" date="2020-01" db="EMBL/GenBank/DDBJ databases">
        <authorList>
            <consortium name="DOE Joint Genome Institute"/>
            <person name="Haridas S."/>
            <person name="Albert R."/>
            <person name="Binder M."/>
            <person name="Bloem J."/>
            <person name="Labutti K."/>
            <person name="Salamov A."/>
            <person name="Andreopoulos B."/>
            <person name="Baker S.E."/>
            <person name="Barry K."/>
            <person name="Bills G."/>
            <person name="Bluhm B.H."/>
            <person name="Cannon C."/>
            <person name="Castanera R."/>
            <person name="Culley D.E."/>
            <person name="Daum C."/>
            <person name="Ezra D."/>
            <person name="Gonzalez J.B."/>
            <person name="Henrissat B."/>
            <person name="Kuo A."/>
            <person name="Liang C."/>
            <person name="Lipzen A."/>
            <person name="Lutzoni F."/>
            <person name="Magnuson J."/>
            <person name="Mondo S."/>
            <person name="Nolan M."/>
            <person name="Ohm R."/>
            <person name="Pangilinan J."/>
            <person name="Park H.-J."/>
            <person name="Ramirez L."/>
            <person name="Alfaro M."/>
            <person name="Sun H."/>
            <person name="Tritt A."/>
            <person name="Yoshinaga Y."/>
            <person name="Zwiers L.-H."/>
            <person name="Turgeon B.G."/>
            <person name="Goodwin S.B."/>
            <person name="Spatafora J.W."/>
            <person name="Crous P.W."/>
            <person name="Grigoriev I.V."/>
        </authorList>
    </citation>
    <scope>NUCLEOTIDE SEQUENCE</scope>
    <source>
        <strain evidence="2">IPT5</strain>
    </source>
</reference>
<accession>A0A6A7AS07</accession>
<proteinExistence type="predicted"/>
<name>A0A6A7AS07_9PLEO</name>
<dbReference type="EMBL" id="MU006338">
    <property type="protein sequence ID" value="KAF2846090.1"/>
    <property type="molecule type" value="Genomic_DNA"/>
</dbReference>
<feature type="region of interest" description="Disordered" evidence="1">
    <location>
        <begin position="724"/>
        <end position="748"/>
    </location>
</feature>